<feature type="domain" description="RRM" evidence="8">
    <location>
        <begin position="360"/>
        <end position="435"/>
    </location>
</feature>
<comment type="subcellular location">
    <subcellularLocation>
        <location evidence="1">Nucleus</location>
    </subcellularLocation>
</comment>
<dbReference type="InterPro" id="IPR010912">
    <property type="entry name" value="SPOC_met"/>
</dbReference>
<feature type="region of interest" description="Disordered" evidence="7">
    <location>
        <begin position="253"/>
        <end position="273"/>
    </location>
</feature>
<feature type="compositionally biased region" description="Low complexity" evidence="7">
    <location>
        <begin position="41"/>
        <end position="51"/>
    </location>
</feature>
<dbReference type="OrthoDB" id="10050565at2759"/>
<dbReference type="PROSITE" id="PS50102">
    <property type="entry name" value="RRM"/>
    <property type="match status" value="2"/>
</dbReference>
<dbReference type="SUPFAM" id="SSF54928">
    <property type="entry name" value="RNA-binding domain, RBD"/>
    <property type="match status" value="2"/>
</dbReference>
<evidence type="ECO:0000259" key="8">
    <source>
        <dbReference type="PROSITE" id="PS50102"/>
    </source>
</evidence>
<keyword evidence="3" id="KW-0597">Phosphoprotein</keyword>
<keyword evidence="11" id="KW-1185">Reference proteome</keyword>
<protein>
    <recommendedName>
        <fullName evidence="12">RRM domain-containing protein</fullName>
    </recommendedName>
</protein>
<dbReference type="InterPro" id="IPR000504">
    <property type="entry name" value="RRM_dom"/>
</dbReference>
<feature type="domain" description="SPOC" evidence="9">
    <location>
        <begin position="559"/>
        <end position="780"/>
    </location>
</feature>
<dbReference type="GO" id="GO:0003723">
    <property type="term" value="F:RNA binding"/>
    <property type="evidence" value="ECO:0007669"/>
    <property type="project" value="UniProtKB-UniRule"/>
</dbReference>
<dbReference type="Pfam" id="PF07744">
    <property type="entry name" value="SPOC"/>
    <property type="match status" value="1"/>
</dbReference>
<feature type="region of interest" description="Disordered" evidence="7">
    <location>
        <begin position="517"/>
        <end position="548"/>
    </location>
</feature>
<feature type="compositionally biased region" description="Basic and acidic residues" evidence="7">
    <location>
        <begin position="18"/>
        <end position="39"/>
    </location>
</feature>
<dbReference type="InterPro" id="IPR016194">
    <property type="entry name" value="SPOC-like_C_dom_sf"/>
</dbReference>
<proteinExistence type="inferred from homology"/>
<feature type="compositionally biased region" description="Basic and acidic residues" evidence="7">
    <location>
        <begin position="52"/>
        <end position="66"/>
    </location>
</feature>
<dbReference type="GeneID" id="20314374"/>
<dbReference type="PANTHER" id="PTHR23189">
    <property type="entry name" value="RNA RECOGNITION MOTIF-CONTAINING"/>
    <property type="match status" value="1"/>
</dbReference>
<dbReference type="SMART" id="SM00360">
    <property type="entry name" value="RRM"/>
    <property type="match status" value="3"/>
</dbReference>
<feature type="region of interest" description="Disordered" evidence="7">
    <location>
        <begin position="715"/>
        <end position="735"/>
    </location>
</feature>
<feature type="region of interest" description="Disordered" evidence="7">
    <location>
        <begin position="1"/>
        <end position="66"/>
    </location>
</feature>
<feature type="region of interest" description="Disordered" evidence="7">
    <location>
        <begin position="160"/>
        <end position="183"/>
    </location>
</feature>
<reference evidence="10 11" key="1">
    <citation type="submission" date="2013-11" db="EMBL/GenBank/DDBJ databases">
        <title>Opisthorchis viverrini - life in the bile duct.</title>
        <authorList>
            <person name="Young N.D."/>
            <person name="Nagarajan N."/>
            <person name="Lin S.J."/>
            <person name="Korhonen P.K."/>
            <person name="Jex A.R."/>
            <person name="Hall R.S."/>
            <person name="Safavi-Hemami H."/>
            <person name="Kaewkong W."/>
            <person name="Bertrand D."/>
            <person name="Gao S."/>
            <person name="Seet Q."/>
            <person name="Wongkham S."/>
            <person name="Teh B.T."/>
            <person name="Wongkham C."/>
            <person name="Intapan P.M."/>
            <person name="Maleewong W."/>
            <person name="Yang X."/>
            <person name="Hu M."/>
            <person name="Wang Z."/>
            <person name="Hofmann A."/>
            <person name="Sternberg P.W."/>
            <person name="Tan P."/>
            <person name="Wang J."/>
            <person name="Gasser R.B."/>
        </authorList>
    </citation>
    <scope>NUCLEOTIDE SEQUENCE [LARGE SCALE GENOMIC DNA]</scope>
</reference>
<evidence type="ECO:0000256" key="1">
    <source>
        <dbReference type="ARBA" id="ARBA00004123"/>
    </source>
</evidence>
<dbReference type="Proteomes" id="UP000054324">
    <property type="component" value="Unassembled WGS sequence"/>
</dbReference>
<dbReference type="RefSeq" id="XP_009162158.1">
    <property type="nucleotide sequence ID" value="XM_009163894.1"/>
</dbReference>
<keyword evidence="5" id="KW-0539">Nucleus</keyword>
<dbReference type="InterPro" id="IPR012921">
    <property type="entry name" value="SPOC_C"/>
</dbReference>
<accession>A0A075A3N1</accession>
<evidence type="ECO:0000313" key="10">
    <source>
        <dbReference type="EMBL" id="KER33981.1"/>
    </source>
</evidence>
<evidence type="ECO:0000256" key="5">
    <source>
        <dbReference type="ARBA" id="ARBA00023242"/>
    </source>
</evidence>
<evidence type="ECO:0000256" key="3">
    <source>
        <dbReference type="ARBA" id="ARBA00022553"/>
    </source>
</evidence>
<feature type="compositionally biased region" description="Low complexity" evidence="7">
    <location>
        <begin position="719"/>
        <end position="729"/>
    </location>
</feature>
<dbReference type="EMBL" id="KL596620">
    <property type="protein sequence ID" value="KER33981.1"/>
    <property type="molecule type" value="Genomic_DNA"/>
</dbReference>
<dbReference type="SUPFAM" id="SSF100939">
    <property type="entry name" value="SPOC domain-like"/>
    <property type="match status" value="1"/>
</dbReference>
<dbReference type="GO" id="GO:0005634">
    <property type="term" value="C:nucleus"/>
    <property type="evidence" value="ECO:0007669"/>
    <property type="project" value="UniProtKB-SubCell"/>
</dbReference>
<sequence length="874" mass="97139">MRRRADREPSPTSKRSRDRSSYTEHGRTVSPRRPRDERYASSSYSRGSQRSSDGRRSGEHRCREGTPNDFRTLYVRKFSSKLSFDTLQEMLFREFEKFGDMSISVGHLDGERAALITFKYSEDAQEAYYAKPTVYLSDRSVPVEILPETIVEEDPRNVVTKNPRNTRRHGDQEDTGESAFDRPRSVAPKMDHKFVEMLAKTASVIPPGSTSLLGMPGITSSAMVAAAARALGLGAPPGSLAPPIPPMLPTIPHNRHTPATGPRGLSPGSDPDEELKATRTLFVGSLEADITETEVLQAFERFGNIEQIDVKRAAKPGAHSYAFVRFEDVDMACRARALINGRRVRSFHCKIGFGKAIPSQCLHISGLGPWISPETFHQLLSRFGQVTQLDWPPDRRYARVMFETCESACNANNQLKGLLVGDRKGGRLRSDFINPEAMRFGRNKGPSSLQALLEGNTSNHPSEFRGSGLPGQPLMDSTRTNIRITSFRPADQQFKYTSLHGITDEQPGDDNWHSIHGGRQSGHRRHTFTRSTPRFQAADGTRDSAEKPPITLQDVVTLRDLDDCLQPDIWRGEILLKTNGFFFRCLHVIGDAEVGSQLGKSSTLKPDEDDILHPTLRVQKRGSLDPTWMAEATHRIHDVLSNYHRGLCLLLMLPDHEQSASDLAEHACGIEKTVAKSPSSSAGRHFPLATLIAYMKLKQAVGVVVPVKPLNQCDEENRAATNEETNTNTSSSPGEDNLPLSVHLFAPSSFALSLLKQAAPRLSSELATADSYMVLLAIRRWLLICSPSLAISLQTFRQHTRRHHQSAVGWVVLPCLRYLLSSDVIGYLKCNEFSESIDPFVIFVALWSVFLCVDCWDETFASQLPGSANRSTAT</sequence>
<evidence type="ECO:0000256" key="2">
    <source>
        <dbReference type="ARBA" id="ARBA00005387"/>
    </source>
</evidence>
<dbReference type="InterPro" id="IPR012677">
    <property type="entry name" value="Nucleotide-bd_a/b_plait_sf"/>
</dbReference>
<dbReference type="Gene3D" id="3.30.70.330">
    <property type="match status" value="3"/>
</dbReference>
<evidence type="ECO:0008006" key="12">
    <source>
        <dbReference type="Google" id="ProtNLM"/>
    </source>
</evidence>
<gene>
    <name evidence="10" type="ORF">T265_00186</name>
</gene>
<dbReference type="InterPro" id="IPR035979">
    <property type="entry name" value="RBD_domain_sf"/>
</dbReference>
<dbReference type="KEGG" id="ovi:T265_00186"/>
<dbReference type="Pfam" id="PF00076">
    <property type="entry name" value="RRM_1"/>
    <property type="match status" value="2"/>
</dbReference>
<dbReference type="AlphaFoldDB" id="A0A075A3N1"/>
<evidence type="ECO:0000256" key="7">
    <source>
        <dbReference type="SAM" id="MobiDB-lite"/>
    </source>
</evidence>
<name>A0A075A3N1_OPIVI</name>
<feature type="domain" description="RRM" evidence="8">
    <location>
        <begin position="279"/>
        <end position="356"/>
    </location>
</feature>
<evidence type="ECO:0000313" key="11">
    <source>
        <dbReference type="Proteomes" id="UP000054324"/>
    </source>
</evidence>
<dbReference type="PROSITE" id="PS50917">
    <property type="entry name" value="SPOC"/>
    <property type="match status" value="1"/>
</dbReference>
<evidence type="ECO:0000259" key="9">
    <source>
        <dbReference type="PROSITE" id="PS50917"/>
    </source>
</evidence>
<dbReference type="CTD" id="20314374"/>
<comment type="similarity">
    <text evidence="2">Belongs to the RRM Spen family.</text>
</comment>
<dbReference type="Gene3D" id="2.40.290.10">
    <property type="match status" value="1"/>
</dbReference>
<evidence type="ECO:0000256" key="6">
    <source>
        <dbReference type="PROSITE-ProRule" id="PRU00176"/>
    </source>
</evidence>
<keyword evidence="4 6" id="KW-0694">RNA-binding</keyword>
<organism evidence="10 11">
    <name type="scientific">Opisthorchis viverrini</name>
    <name type="common">Southeast Asian liver fluke</name>
    <dbReference type="NCBI Taxonomy" id="6198"/>
    <lineage>
        <taxon>Eukaryota</taxon>
        <taxon>Metazoa</taxon>
        <taxon>Spiralia</taxon>
        <taxon>Lophotrochozoa</taxon>
        <taxon>Platyhelminthes</taxon>
        <taxon>Trematoda</taxon>
        <taxon>Digenea</taxon>
        <taxon>Opisthorchiida</taxon>
        <taxon>Opisthorchiata</taxon>
        <taxon>Opisthorchiidae</taxon>
        <taxon>Opisthorchis</taxon>
    </lineage>
</organism>
<evidence type="ECO:0000256" key="4">
    <source>
        <dbReference type="ARBA" id="ARBA00022884"/>
    </source>
</evidence>